<evidence type="ECO:0000313" key="1">
    <source>
        <dbReference type="EMBL" id="KAJ8617252.1"/>
    </source>
</evidence>
<dbReference type="EMBL" id="CM056812">
    <property type="protein sequence ID" value="KAJ8617252.1"/>
    <property type="molecule type" value="Genomic_DNA"/>
</dbReference>
<keyword evidence="2" id="KW-1185">Reference proteome</keyword>
<accession>A0ACC2K8F8</accession>
<organism evidence="1 2">
    <name type="scientific">Persea americana</name>
    <name type="common">Avocado</name>
    <dbReference type="NCBI Taxonomy" id="3435"/>
    <lineage>
        <taxon>Eukaryota</taxon>
        <taxon>Viridiplantae</taxon>
        <taxon>Streptophyta</taxon>
        <taxon>Embryophyta</taxon>
        <taxon>Tracheophyta</taxon>
        <taxon>Spermatophyta</taxon>
        <taxon>Magnoliopsida</taxon>
        <taxon>Magnoliidae</taxon>
        <taxon>Laurales</taxon>
        <taxon>Lauraceae</taxon>
        <taxon>Persea</taxon>
    </lineage>
</organism>
<proteinExistence type="predicted"/>
<protein>
    <submittedName>
        <fullName evidence="1">Uncharacterized protein</fullName>
    </submittedName>
</protein>
<reference evidence="1 2" key="1">
    <citation type="journal article" date="2022" name="Hortic Res">
        <title>A haplotype resolved chromosomal level avocado genome allows analysis of novel avocado genes.</title>
        <authorList>
            <person name="Nath O."/>
            <person name="Fletcher S.J."/>
            <person name="Hayward A."/>
            <person name="Shaw L.M."/>
            <person name="Masouleh A.K."/>
            <person name="Furtado A."/>
            <person name="Henry R.J."/>
            <person name="Mitter N."/>
        </authorList>
    </citation>
    <scope>NUCLEOTIDE SEQUENCE [LARGE SCALE GENOMIC DNA]</scope>
    <source>
        <strain evidence="2">cv. Hass</strain>
    </source>
</reference>
<sequence>MHSYTSTNSSISLQFPSKLRFQNNSPSKHHHFSTLLQSCNNLPHLKQIHAQLLKSALNLNSPYAARLISFYSSFKSFSYARRVFDTDKEKTIFVWNAIIRAYSMSLLTHQDALHMFVLMLCCCSDDGCVGANEFTYPYLLKCCDSLQEGKQIHAHIFKSFWGLNANVFVCAALIDMYVRCGLLNSDARRVFDKMPERDGVCWNTMISGYSKAGDYEMVLSLFRKMLEDVGVEPTSTTIVNVLSACGEVGALAEGRWIHRFMERKDEMNIFIKTALITMYSKCGDILAARGIFDQCLQRDLVLWSAMMSGYGINGCGLEALKLFRLMEKEGLRPDSVTFVSLISACSHAGLINKGLQLFHSMKKSYGLEPQREHYACMVDLLGRAGQLKEALSLIEHMPMDPGASVWGALLGACRVHRNFHLGEMAAKELFEIEGEKGGNYVLLCNIYEEAGRSANAQRLRRKMKKMRIKKSPGCSCIEVGERVHSFRVAGRRHPQTFGIYEALKAFRFVLLRSSFVVSIGFSSSVKMAEVEIKTAPADFRFPTTNQTRHCFTRYIEYHRCVAAKGDTGDCQKFAKYYRSLCPGEWVEKWNEQRENGVFPGPL</sequence>
<name>A0ACC2K8F8_PERAE</name>
<gene>
    <name evidence="1" type="ORF">MRB53_013438</name>
</gene>
<comment type="caution">
    <text evidence="1">The sequence shown here is derived from an EMBL/GenBank/DDBJ whole genome shotgun (WGS) entry which is preliminary data.</text>
</comment>
<dbReference type="Proteomes" id="UP001234297">
    <property type="component" value="Chromosome 4"/>
</dbReference>
<evidence type="ECO:0000313" key="2">
    <source>
        <dbReference type="Proteomes" id="UP001234297"/>
    </source>
</evidence>